<dbReference type="Proteomes" id="UP000620262">
    <property type="component" value="Unassembled WGS sequence"/>
</dbReference>
<comment type="caution">
    <text evidence="5">The sequence shown here is derived from an EMBL/GenBank/DDBJ whole genome shotgun (WGS) entry which is preliminary data.</text>
</comment>
<dbReference type="PANTHER" id="PTHR31302:SF31">
    <property type="entry name" value="PHOSPHODIESTERASE YAEI"/>
    <property type="match status" value="1"/>
</dbReference>
<keyword evidence="3" id="KW-1133">Transmembrane helix</keyword>
<dbReference type="InterPro" id="IPR051158">
    <property type="entry name" value="Metallophosphoesterase_sf"/>
</dbReference>
<keyword evidence="3" id="KW-0472">Membrane</keyword>
<dbReference type="CDD" id="cd07385">
    <property type="entry name" value="MPP_YkuE_C"/>
    <property type="match status" value="1"/>
</dbReference>
<dbReference type="InterPro" id="IPR004843">
    <property type="entry name" value="Calcineurin-like_PHP"/>
</dbReference>
<gene>
    <name evidence="5" type="ORF">H4W29_003624</name>
</gene>
<keyword evidence="3" id="KW-0812">Transmembrane</keyword>
<keyword evidence="2" id="KW-0378">Hydrolase</keyword>
<dbReference type="InterPro" id="IPR029052">
    <property type="entry name" value="Metallo-depent_PP-like"/>
</dbReference>
<dbReference type="EMBL" id="JADBEC010000001">
    <property type="protein sequence ID" value="MBE1506443.1"/>
    <property type="molecule type" value="Genomic_DNA"/>
</dbReference>
<dbReference type="Pfam" id="PF00149">
    <property type="entry name" value="Metallophos"/>
    <property type="match status" value="1"/>
</dbReference>
<evidence type="ECO:0000259" key="4">
    <source>
        <dbReference type="Pfam" id="PF00149"/>
    </source>
</evidence>
<keyword evidence="6" id="KW-1185">Reference proteome</keyword>
<reference evidence="5 6" key="1">
    <citation type="submission" date="2020-10" db="EMBL/GenBank/DDBJ databases">
        <title>Sequencing the genomes of 1000 actinobacteria strains.</title>
        <authorList>
            <person name="Klenk H.-P."/>
        </authorList>
    </citation>
    <scope>NUCLEOTIDE SEQUENCE [LARGE SCALE GENOMIC DNA]</scope>
    <source>
        <strain evidence="5 6">DSM 7307</strain>
    </source>
</reference>
<dbReference type="Gene3D" id="3.60.21.10">
    <property type="match status" value="1"/>
</dbReference>
<evidence type="ECO:0000256" key="1">
    <source>
        <dbReference type="ARBA" id="ARBA00022723"/>
    </source>
</evidence>
<keyword evidence="1" id="KW-0479">Metal-binding</keyword>
<name>A0ABR9ITC5_RHIVS</name>
<dbReference type="SUPFAM" id="SSF56300">
    <property type="entry name" value="Metallo-dependent phosphatases"/>
    <property type="match status" value="1"/>
</dbReference>
<feature type="domain" description="Calcineurin-like phosphoesterase" evidence="4">
    <location>
        <begin position="146"/>
        <end position="312"/>
    </location>
</feature>
<feature type="transmembrane region" description="Helical" evidence="3">
    <location>
        <begin position="103"/>
        <end position="123"/>
    </location>
</feature>
<dbReference type="PANTHER" id="PTHR31302">
    <property type="entry name" value="TRANSMEMBRANE PROTEIN WITH METALLOPHOSPHOESTERASE DOMAIN-RELATED"/>
    <property type="match status" value="1"/>
</dbReference>
<evidence type="ECO:0000313" key="5">
    <source>
        <dbReference type="EMBL" id="MBE1506443.1"/>
    </source>
</evidence>
<protein>
    <submittedName>
        <fullName evidence="5">MPP superfamily phosphohydrolase</fullName>
    </submittedName>
</protein>
<sequence>MFHFVLGLPWLVVVLRFILPLPWIWPAKALFAGVLLVASQQVLLNRISSGSVFAPEYPRPLIIVLNFLFGATLLLAVFQIALDAVSLVLALVEGQFPAVPSEVRYIIGLAAFGLAAFGVAGAVRIPPVKNVEISIRDLPEAFEGYRLLQLTDLHLSRLFPASWAETLVERANDLKTDLIVVTGDFIDGRLEKRRADVAPLAKLEARDGIFAIPGNHEYYFGYDDWIAHDVSLGMRMLMNEHAVIERGTDRIIIAGVTDLAAFGRPMPNPDLAAALKDAPTEAPIILLDHQPRMAAETAKRGIALQLSGHTHGGMVLGLDRLVARANGGFVSGHYHVGGMQLYVNNGTALWPGFALRLGRPSELTVFTLRRRI</sequence>
<proteinExistence type="predicted"/>
<evidence type="ECO:0000256" key="3">
    <source>
        <dbReference type="SAM" id="Phobius"/>
    </source>
</evidence>
<feature type="transmembrane region" description="Helical" evidence="3">
    <location>
        <begin position="61"/>
        <end position="91"/>
    </location>
</feature>
<organism evidence="5 6">
    <name type="scientific">Rhizobium viscosum</name>
    <name type="common">Arthrobacter viscosus</name>
    <dbReference type="NCBI Taxonomy" id="1673"/>
    <lineage>
        <taxon>Bacteria</taxon>
        <taxon>Pseudomonadati</taxon>
        <taxon>Pseudomonadota</taxon>
        <taxon>Alphaproteobacteria</taxon>
        <taxon>Hyphomicrobiales</taxon>
        <taxon>Rhizobiaceae</taxon>
        <taxon>Rhizobium/Agrobacterium group</taxon>
        <taxon>Rhizobium</taxon>
    </lineage>
</organism>
<evidence type="ECO:0000313" key="6">
    <source>
        <dbReference type="Proteomes" id="UP000620262"/>
    </source>
</evidence>
<evidence type="ECO:0000256" key="2">
    <source>
        <dbReference type="ARBA" id="ARBA00022801"/>
    </source>
</evidence>
<dbReference type="RefSeq" id="WP_192730145.1">
    <property type="nucleotide sequence ID" value="NZ_BAAAVL010000013.1"/>
</dbReference>
<accession>A0ABR9ITC5</accession>